<keyword evidence="1" id="KW-0472">Membrane</keyword>
<gene>
    <name evidence="2" type="ORF">IIU_06019</name>
</gene>
<dbReference type="Proteomes" id="UP000014018">
    <property type="component" value="Unassembled WGS sequence"/>
</dbReference>
<feature type="transmembrane region" description="Helical" evidence="1">
    <location>
        <begin position="7"/>
        <end position="25"/>
    </location>
</feature>
<dbReference type="EMBL" id="AHFB01000126">
    <property type="protein sequence ID" value="EOO26177.1"/>
    <property type="molecule type" value="Genomic_DNA"/>
</dbReference>
<sequence length="392" mass="46075">MSKFLKVSVSLLIIFAVIILVGITLNKNYHTKFESLDETDQQMLRELSNIYINSENYSDKMWNQEYHFEKKPLILVRTNKDKGIARKEAYALNVENIEDSIFAKEVKMPKSLHLPKVYRLSRFDFKTFSTWFPVNFGTVDISNNEIFYFKYHPKMFSNPDLYFDFSSFLLHESFHAYKQKNWTYDANNRESIDNYPINKENYALMGLEFKLLDKAMINNDLGTLKQILYDWTIVRNYRYKKWPQLIAETKAEAMEGSARYLEYRYSQLTGGTLTVLAKKEKPYHVTFMEALNFIANGQAYSPSFLERNMRYETGSALELIMDKTNIPWKEAIEDNSTKHGKTQYEVLNEYFRINDNSIVESRLKEIKDSNDYEALLEQGEKLVNLSGPSGSK</sequence>
<keyword evidence="1" id="KW-1133">Transmembrane helix</keyword>
<keyword evidence="1" id="KW-0812">Transmembrane</keyword>
<dbReference type="AlphaFoldDB" id="A0A9W5PL43"/>
<dbReference type="RefSeq" id="WP_016111960.1">
    <property type="nucleotide sequence ID" value="NZ_KB976193.1"/>
</dbReference>
<proteinExistence type="predicted"/>
<comment type="caution">
    <text evidence="2">The sequence shown here is derived from an EMBL/GenBank/DDBJ whole genome shotgun (WGS) entry which is preliminary data.</text>
</comment>
<reference evidence="2 3" key="1">
    <citation type="submission" date="2012-12" db="EMBL/GenBank/DDBJ databases">
        <title>The Genome Sequence of Bacillus cereus VD133.</title>
        <authorList>
            <consortium name="The Broad Institute Genome Sequencing Platform"/>
            <consortium name="The Broad Institute Genome Sequencing Center for Infectious Disease"/>
            <person name="Feldgarden M."/>
            <person name="Van der Auwera G.A."/>
            <person name="Mahillon J."/>
            <person name="Duprez V."/>
            <person name="Timmery S."/>
            <person name="Mattelet C."/>
            <person name="Dierick K."/>
            <person name="Sun M."/>
            <person name="Yu Z."/>
            <person name="Zhu L."/>
            <person name="Hu X."/>
            <person name="Shank E.B."/>
            <person name="Swiecicka I."/>
            <person name="Hansen B.M."/>
            <person name="Andrup L."/>
            <person name="Walker B."/>
            <person name="Young S.K."/>
            <person name="Zeng Q."/>
            <person name="Gargeya S."/>
            <person name="Fitzgerald M."/>
            <person name="Haas B."/>
            <person name="Abouelleil A."/>
            <person name="Alvarado L."/>
            <person name="Arachchi H.M."/>
            <person name="Berlin A.M."/>
            <person name="Chapman S.B."/>
            <person name="Dewar J."/>
            <person name="Goldberg J."/>
            <person name="Griggs A."/>
            <person name="Gujja S."/>
            <person name="Hansen M."/>
            <person name="Howarth C."/>
            <person name="Imamovic A."/>
            <person name="Larimer J."/>
            <person name="McCowan C."/>
            <person name="Murphy C."/>
            <person name="Neiman D."/>
            <person name="Pearson M."/>
            <person name="Priest M."/>
            <person name="Roberts A."/>
            <person name="Saif S."/>
            <person name="Shea T."/>
            <person name="Sisk P."/>
            <person name="Sykes S."/>
            <person name="Wortman J."/>
            <person name="Nusbaum C."/>
            <person name="Birren B."/>
        </authorList>
    </citation>
    <scope>NUCLEOTIDE SEQUENCE [LARGE SCALE GENOMIC DNA]</scope>
    <source>
        <strain evidence="2 3">VD133</strain>
    </source>
</reference>
<accession>A0A9W5PL43</accession>
<evidence type="ECO:0000313" key="3">
    <source>
        <dbReference type="Proteomes" id="UP000014018"/>
    </source>
</evidence>
<evidence type="ECO:0000256" key="1">
    <source>
        <dbReference type="SAM" id="Phobius"/>
    </source>
</evidence>
<evidence type="ECO:0000313" key="2">
    <source>
        <dbReference type="EMBL" id="EOO26177.1"/>
    </source>
</evidence>
<protein>
    <submittedName>
        <fullName evidence="2">Uncharacterized protein</fullName>
    </submittedName>
</protein>
<organism evidence="2 3">
    <name type="scientific">Bacillus cereus VD133</name>
    <dbReference type="NCBI Taxonomy" id="1053233"/>
    <lineage>
        <taxon>Bacteria</taxon>
        <taxon>Bacillati</taxon>
        <taxon>Bacillota</taxon>
        <taxon>Bacilli</taxon>
        <taxon>Bacillales</taxon>
        <taxon>Bacillaceae</taxon>
        <taxon>Bacillus</taxon>
        <taxon>Bacillus cereus group</taxon>
    </lineage>
</organism>
<name>A0A9W5PL43_BACCE</name>